<dbReference type="AlphaFoldDB" id="A0A7C3UY00"/>
<dbReference type="Pfam" id="PF11551">
    <property type="entry name" value="Omp28"/>
    <property type="match status" value="1"/>
</dbReference>
<feature type="domain" description="Secretion system C-terminal sorting" evidence="1">
    <location>
        <begin position="222"/>
        <end position="299"/>
    </location>
</feature>
<sequence>MLDQIVADYPTRVAAIEMHISSSYPLYCYEARQRMYYYPPPYYSGGQWYYVTPYLWADGTRAGWNYNTWRGTIEARMYASADLMIVVNGTYNPQTRSGRITADFTNERLSPITGRIQFVIVEDSLYYVGPNGDAWHNHVARDYLPDWNGEVVTIPGGQTITRYRDYTLSTDWNPDRCEVIVFIQDDYMQPDSNKFVYQGAKKKIREFTAITENHHTQITPFVYPNPVTSSAIFLLPNEKGLLKTLTIYNSEGRVVRQLSGRSSTLIWNRTDENGLKVKPGIYFYHLRQGENQATGKLVVVE</sequence>
<organism evidence="2">
    <name type="scientific">candidate division WOR-3 bacterium</name>
    <dbReference type="NCBI Taxonomy" id="2052148"/>
    <lineage>
        <taxon>Bacteria</taxon>
        <taxon>Bacteria division WOR-3</taxon>
    </lineage>
</organism>
<reference evidence="2" key="1">
    <citation type="journal article" date="2020" name="mSystems">
        <title>Genome- and Community-Level Interaction Insights into Carbon Utilization and Element Cycling Functions of Hydrothermarchaeota in Hydrothermal Sediment.</title>
        <authorList>
            <person name="Zhou Z."/>
            <person name="Liu Y."/>
            <person name="Xu W."/>
            <person name="Pan J."/>
            <person name="Luo Z.H."/>
            <person name="Li M."/>
        </authorList>
    </citation>
    <scope>NUCLEOTIDE SEQUENCE [LARGE SCALE GENOMIC DNA]</scope>
    <source>
        <strain evidence="2">SpSt-906</strain>
    </source>
</reference>
<dbReference type="InterPro" id="IPR021615">
    <property type="entry name" value="Omp28"/>
</dbReference>
<accession>A0A7C3UY00</accession>
<dbReference type="Gene3D" id="2.60.40.4070">
    <property type="match status" value="1"/>
</dbReference>
<protein>
    <submittedName>
        <fullName evidence="2">Omp28-related outer membrane protein</fullName>
    </submittedName>
</protein>
<dbReference type="InterPro" id="IPR013783">
    <property type="entry name" value="Ig-like_fold"/>
</dbReference>
<gene>
    <name evidence="2" type="ORF">ENX07_00280</name>
</gene>
<proteinExistence type="predicted"/>
<dbReference type="Gene3D" id="2.60.40.10">
    <property type="entry name" value="Immunoglobulins"/>
    <property type="match status" value="1"/>
</dbReference>
<comment type="caution">
    <text evidence="2">The sequence shown here is derived from an EMBL/GenBank/DDBJ whole genome shotgun (WGS) entry which is preliminary data.</text>
</comment>
<evidence type="ECO:0000313" key="2">
    <source>
        <dbReference type="EMBL" id="HGE98507.1"/>
    </source>
</evidence>
<name>A0A7C3UY00_UNCW3</name>
<evidence type="ECO:0000259" key="1">
    <source>
        <dbReference type="Pfam" id="PF18962"/>
    </source>
</evidence>
<dbReference type="EMBL" id="DTMQ01000003">
    <property type="protein sequence ID" value="HGE98507.1"/>
    <property type="molecule type" value="Genomic_DNA"/>
</dbReference>
<dbReference type="NCBIfam" id="TIGR04183">
    <property type="entry name" value="Por_Secre_tail"/>
    <property type="match status" value="1"/>
</dbReference>
<dbReference type="Pfam" id="PF18962">
    <property type="entry name" value="Por_Secre_tail"/>
    <property type="match status" value="1"/>
</dbReference>
<dbReference type="InterPro" id="IPR026444">
    <property type="entry name" value="Secre_tail"/>
</dbReference>